<reference evidence="2" key="2">
    <citation type="journal article" date="2007" name="Science">
        <title>Draft genome sequence of the sexually transmitted pathogen Trichomonas vaginalis.</title>
        <authorList>
            <person name="Carlton J.M."/>
            <person name="Hirt R.P."/>
            <person name="Silva J.C."/>
            <person name="Delcher A.L."/>
            <person name="Schatz M."/>
            <person name="Zhao Q."/>
            <person name="Wortman J.R."/>
            <person name="Bidwell S.L."/>
            <person name="Alsmark U.C.M."/>
            <person name="Besteiro S."/>
            <person name="Sicheritz-Ponten T."/>
            <person name="Noel C.J."/>
            <person name="Dacks J.B."/>
            <person name="Foster P.G."/>
            <person name="Simillion C."/>
            <person name="Van de Peer Y."/>
            <person name="Miranda-Saavedra D."/>
            <person name="Barton G.J."/>
            <person name="Westrop G.D."/>
            <person name="Mueller S."/>
            <person name="Dessi D."/>
            <person name="Fiori P.L."/>
            <person name="Ren Q."/>
            <person name="Paulsen I."/>
            <person name="Zhang H."/>
            <person name="Bastida-Corcuera F.D."/>
            <person name="Simoes-Barbosa A."/>
            <person name="Brown M.T."/>
            <person name="Hayes R.D."/>
            <person name="Mukherjee M."/>
            <person name="Okumura C.Y."/>
            <person name="Schneider R."/>
            <person name="Smith A.J."/>
            <person name="Vanacova S."/>
            <person name="Villalvazo M."/>
            <person name="Haas B.J."/>
            <person name="Pertea M."/>
            <person name="Feldblyum T.V."/>
            <person name="Utterback T.R."/>
            <person name="Shu C.L."/>
            <person name="Osoegawa K."/>
            <person name="de Jong P.J."/>
            <person name="Hrdy I."/>
            <person name="Horvathova L."/>
            <person name="Zubacova Z."/>
            <person name="Dolezal P."/>
            <person name="Malik S.B."/>
            <person name="Logsdon J.M. Jr."/>
            <person name="Henze K."/>
            <person name="Gupta A."/>
            <person name="Wang C.C."/>
            <person name="Dunne R.L."/>
            <person name="Upcroft J.A."/>
            <person name="Upcroft P."/>
            <person name="White O."/>
            <person name="Salzberg S.L."/>
            <person name="Tang P."/>
            <person name="Chiu C.-H."/>
            <person name="Lee Y.-S."/>
            <person name="Embley T.M."/>
            <person name="Coombs G.H."/>
            <person name="Mottram J.C."/>
            <person name="Tachezy J."/>
            <person name="Fraser-Liggett C.M."/>
            <person name="Johnson P.J."/>
        </authorList>
    </citation>
    <scope>NUCLEOTIDE SEQUENCE [LARGE SCALE GENOMIC DNA]</scope>
    <source>
        <strain evidence="2">G3</strain>
    </source>
</reference>
<accession>A2EQ19</accession>
<keyword evidence="1" id="KW-1133">Transmembrane helix</keyword>
<dbReference type="InParanoid" id="A2EQ19"/>
<evidence type="ECO:0000313" key="2">
    <source>
        <dbReference type="EMBL" id="EAY05284.1"/>
    </source>
</evidence>
<feature type="transmembrane region" description="Helical" evidence="1">
    <location>
        <begin position="627"/>
        <end position="646"/>
    </location>
</feature>
<proteinExistence type="predicted"/>
<sequence length="672" mass="77412">MSKSKTLIPKTVVQIFSETIYDYYTYILDNFVLPVWVYHLVRVYITFSTCLLFTNFHQSGTGIKPLEVFLNLYATDLSEKWATINFVIDMILYTAIYTSIGYHSLVFTKKSHLSKTSTYLNVICVEVIIPILLLATGSQIGNNVGLIYKNMKNYLIWVYTIILLFWLILTLIFHNLFLCSYIHFVPGRTFTLSAALQGFDMNVIISVRLFARCANALNGTIYAIGFRVAIALVLLFGILIILFYNVYINRKYSGFICATFCAGFVLDVISIFVSLDWVIRLLIFSCVIMIGNTAIYNVLKAGSKKAKEIYDAFENEELEFEDVYPKLNDQFLKHCYEAFKMGHPYFFTFKPILNGAHHENTNKKIWKFYLRVLAIYNNKIYDLMNASQAFKRLGFNDLQSRLFIRGIDHIIDIRSRKVTKQCKNIMKNIQSHTRTLRTTLVRYWQAIESDEPGSTYAYGSSAQNQMDEIDRMYESVLTKWPNCAPLFKHYAKFLNTVCFNKLKGEQYNALAAIKRSVDMLEIRAKRCFPLIPLQVESDNLFQPNQQQQQQQSDQASLLSTGPISNSSEIEQNEEQEAELVAQNTLYEMGKNARVPVNTAINVIVVVAFIFLFIMGIILADVVVLKKYYIYETLLRFLSCFTSILFYTSRPVYRIASLVTDALGISYDLQKTT</sequence>
<keyword evidence="3" id="KW-1185">Reference proteome</keyword>
<feature type="transmembrane region" description="Helical" evidence="1">
    <location>
        <begin position="279"/>
        <end position="299"/>
    </location>
</feature>
<dbReference type="RefSeq" id="XP_001317507.1">
    <property type="nucleotide sequence ID" value="XM_001317472.1"/>
</dbReference>
<feature type="transmembrane region" description="Helical" evidence="1">
    <location>
        <begin position="156"/>
        <end position="178"/>
    </location>
</feature>
<dbReference type="VEuPathDB" id="TrichDB:TVAG_020300"/>
<name>A2EQ19_TRIV3</name>
<feature type="transmembrane region" description="Helical" evidence="1">
    <location>
        <begin position="598"/>
        <end position="621"/>
    </location>
</feature>
<evidence type="ECO:0000313" key="3">
    <source>
        <dbReference type="Proteomes" id="UP000001542"/>
    </source>
</evidence>
<dbReference type="EMBL" id="DS113453">
    <property type="protein sequence ID" value="EAY05284.1"/>
    <property type="molecule type" value="Genomic_DNA"/>
</dbReference>
<keyword evidence="1" id="KW-0472">Membrane</keyword>
<reference evidence="2" key="1">
    <citation type="submission" date="2006-10" db="EMBL/GenBank/DDBJ databases">
        <authorList>
            <person name="Amadeo P."/>
            <person name="Zhao Q."/>
            <person name="Wortman J."/>
            <person name="Fraser-Liggett C."/>
            <person name="Carlton J."/>
        </authorList>
    </citation>
    <scope>NUCLEOTIDE SEQUENCE</scope>
    <source>
        <strain evidence="2">G3</strain>
    </source>
</reference>
<dbReference type="Proteomes" id="UP000001542">
    <property type="component" value="Unassembled WGS sequence"/>
</dbReference>
<feature type="transmembrane region" description="Helical" evidence="1">
    <location>
        <begin position="119"/>
        <end position="136"/>
    </location>
</feature>
<gene>
    <name evidence="2" type="ORF">TVAG_020300</name>
</gene>
<feature type="transmembrane region" description="Helical" evidence="1">
    <location>
        <begin position="190"/>
        <end position="211"/>
    </location>
</feature>
<protein>
    <submittedName>
        <fullName evidence="2">Uncharacterized protein</fullName>
    </submittedName>
</protein>
<organism evidence="2 3">
    <name type="scientific">Trichomonas vaginalis (strain ATCC PRA-98 / G3)</name>
    <dbReference type="NCBI Taxonomy" id="412133"/>
    <lineage>
        <taxon>Eukaryota</taxon>
        <taxon>Metamonada</taxon>
        <taxon>Parabasalia</taxon>
        <taxon>Trichomonadida</taxon>
        <taxon>Trichomonadidae</taxon>
        <taxon>Trichomonas</taxon>
    </lineage>
</organism>
<feature type="transmembrane region" description="Helical" evidence="1">
    <location>
        <begin position="86"/>
        <end position="107"/>
    </location>
</feature>
<feature type="transmembrane region" description="Helical" evidence="1">
    <location>
        <begin position="223"/>
        <end position="247"/>
    </location>
</feature>
<dbReference type="KEGG" id="tva:4763150"/>
<dbReference type="VEuPathDB" id="TrichDB:TVAGG3_0338940"/>
<dbReference type="AlphaFoldDB" id="A2EQ19"/>
<evidence type="ECO:0000256" key="1">
    <source>
        <dbReference type="SAM" id="Phobius"/>
    </source>
</evidence>
<feature type="transmembrane region" description="Helical" evidence="1">
    <location>
        <begin position="254"/>
        <end position="273"/>
    </location>
</feature>
<keyword evidence="1" id="KW-0812">Transmembrane</keyword>